<dbReference type="Proteomes" id="UP000238083">
    <property type="component" value="Unassembled WGS sequence"/>
</dbReference>
<evidence type="ECO:0000313" key="4">
    <source>
        <dbReference type="Proteomes" id="UP000238083"/>
    </source>
</evidence>
<dbReference type="GO" id="GO:0070967">
    <property type="term" value="F:coenzyme F420 binding"/>
    <property type="evidence" value="ECO:0007669"/>
    <property type="project" value="TreeGrafter"/>
</dbReference>
<accession>A0A2T0R7W0</accession>
<dbReference type="PANTHER" id="PTHR35176">
    <property type="entry name" value="HEME OXYGENASE HI_0854-RELATED"/>
    <property type="match status" value="1"/>
</dbReference>
<dbReference type="GO" id="GO:0005829">
    <property type="term" value="C:cytosol"/>
    <property type="evidence" value="ECO:0007669"/>
    <property type="project" value="TreeGrafter"/>
</dbReference>
<keyword evidence="1" id="KW-0560">Oxidoreductase</keyword>
<evidence type="ECO:0000259" key="2">
    <source>
        <dbReference type="Pfam" id="PF01243"/>
    </source>
</evidence>
<dbReference type="Gene3D" id="2.30.110.10">
    <property type="entry name" value="Electron Transport, Fmn-binding Protein, Chain A"/>
    <property type="match status" value="1"/>
</dbReference>
<gene>
    <name evidence="3" type="ORF">CLV37_102200</name>
</gene>
<dbReference type="AlphaFoldDB" id="A0A2T0R7W0"/>
<evidence type="ECO:0000256" key="1">
    <source>
        <dbReference type="ARBA" id="ARBA00023002"/>
    </source>
</evidence>
<evidence type="ECO:0000313" key="3">
    <source>
        <dbReference type="EMBL" id="PRY17241.1"/>
    </source>
</evidence>
<proteinExistence type="predicted"/>
<feature type="domain" description="Pyridoxamine 5'-phosphate oxidase N-terminal" evidence="2">
    <location>
        <begin position="27"/>
        <end position="118"/>
    </location>
</feature>
<dbReference type="EMBL" id="PVZF01000002">
    <property type="protein sequence ID" value="PRY17241.1"/>
    <property type="molecule type" value="Genomic_DNA"/>
</dbReference>
<dbReference type="SUPFAM" id="SSF50475">
    <property type="entry name" value="FMN-binding split barrel"/>
    <property type="match status" value="1"/>
</dbReference>
<keyword evidence="4" id="KW-1185">Reference proteome</keyword>
<name>A0A2T0R7W0_9ACTN</name>
<dbReference type="OrthoDB" id="157302at2"/>
<dbReference type="InterPro" id="IPR012349">
    <property type="entry name" value="Split_barrel_FMN-bd"/>
</dbReference>
<protein>
    <submittedName>
        <fullName evidence="3">Pyridoxamine 5'-phosphate oxidase</fullName>
    </submittedName>
</protein>
<dbReference type="InterPro" id="IPR011576">
    <property type="entry name" value="Pyridox_Oxase_N"/>
</dbReference>
<reference evidence="3 4" key="1">
    <citation type="submission" date="2018-03" db="EMBL/GenBank/DDBJ databases">
        <title>Genomic Encyclopedia of Archaeal and Bacterial Type Strains, Phase II (KMG-II): from individual species to whole genera.</title>
        <authorList>
            <person name="Goeker M."/>
        </authorList>
    </citation>
    <scope>NUCLEOTIDE SEQUENCE [LARGE SCALE GENOMIC DNA]</scope>
    <source>
        <strain evidence="3 4">DSM 19711</strain>
    </source>
</reference>
<sequence length="169" mass="18002">MDTPVQTSLDPRYSAAEAAPVPWADAVERLRRAERWLVTTVRPDGRPHQSPVVGAVHAGVLWFCSGAHERKSLNLAGNPSVLLTAPGGPGGLDVVVEGTAEVVEDEPLLREVAEAVVAAHDESWRFSVSGGRFHHGPAVAVVFRVRPVVGFGFATGNPPGQTRWRFGAS</sequence>
<dbReference type="Pfam" id="PF01243">
    <property type="entry name" value="PNPOx_N"/>
    <property type="match status" value="1"/>
</dbReference>
<dbReference type="PANTHER" id="PTHR35176:SF4">
    <property type="entry name" value="PYRIDOXAMINE 5'-PHOSPHATE OXIDASE-RELATED FMN-BINDING"/>
    <property type="match status" value="1"/>
</dbReference>
<dbReference type="GO" id="GO:0016627">
    <property type="term" value="F:oxidoreductase activity, acting on the CH-CH group of donors"/>
    <property type="evidence" value="ECO:0007669"/>
    <property type="project" value="TreeGrafter"/>
</dbReference>
<dbReference type="RefSeq" id="WP_106207865.1">
    <property type="nucleotide sequence ID" value="NZ_PVZF01000002.1"/>
</dbReference>
<dbReference type="InterPro" id="IPR052019">
    <property type="entry name" value="F420H2_bilvrd_red/Heme_oxyg"/>
</dbReference>
<organism evidence="3 4">
    <name type="scientific">Kineococcus rhizosphaerae</name>
    <dbReference type="NCBI Taxonomy" id="559628"/>
    <lineage>
        <taxon>Bacteria</taxon>
        <taxon>Bacillati</taxon>
        <taxon>Actinomycetota</taxon>
        <taxon>Actinomycetes</taxon>
        <taxon>Kineosporiales</taxon>
        <taxon>Kineosporiaceae</taxon>
        <taxon>Kineococcus</taxon>
    </lineage>
</organism>
<comment type="caution">
    <text evidence="3">The sequence shown here is derived from an EMBL/GenBank/DDBJ whole genome shotgun (WGS) entry which is preliminary data.</text>
</comment>